<dbReference type="GO" id="GO:0016791">
    <property type="term" value="F:phosphatase activity"/>
    <property type="evidence" value="ECO:0007669"/>
    <property type="project" value="TreeGrafter"/>
</dbReference>
<dbReference type="Pfam" id="PF00300">
    <property type="entry name" value="His_Phos_1"/>
    <property type="match status" value="1"/>
</dbReference>
<feature type="region of interest" description="Disordered" evidence="3">
    <location>
        <begin position="206"/>
        <end position="231"/>
    </location>
</feature>
<dbReference type="EMBL" id="CAEZSR010000018">
    <property type="protein sequence ID" value="CAB4547638.1"/>
    <property type="molecule type" value="Genomic_DNA"/>
</dbReference>
<dbReference type="InterPro" id="IPR001345">
    <property type="entry name" value="PG/BPGM_mutase_AS"/>
</dbReference>
<dbReference type="SMART" id="SM00855">
    <property type="entry name" value="PGAM"/>
    <property type="match status" value="1"/>
</dbReference>
<evidence type="ECO:0000256" key="1">
    <source>
        <dbReference type="ARBA" id="ARBA00023152"/>
    </source>
</evidence>
<dbReference type="SUPFAM" id="SSF53254">
    <property type="entry name" value="Phosphoglycerate mutase-like"/>
    <property type="match status" value="1"/>
</dbReference>
<dbReference type="InterPro" id="IPR013078">
    <property type="entry name" value="His_Pase_superF_clade-1"/>
</dbReference>
<dbReference type="GO" id="GO:0005737">
    <property type="term" value="C:cytoplasm"/>
    <property type="evidence" value="ECO:0007669"/>
    <property type="project" value="TreeGrafter"/>
</dbReference>
<dbReference type="PANTHER" id="PTHR48100:SF1">
    <property type="entry name" value="HISTIDINE PHOSPHATASE FAMILY PROTEIN-RELATED"/>
    <property type="match status" value="1"/>
</dbReference>
<name>A0A6J6CC51_9ZZZZ</name>
<evidence type="ECO:0000313" key="4">
    <source>
        <dbReference type="EMBL" id="CAB4547638.1"/>
    </source>
</evidence>
<dbReference type="AlphaFoldDB" id="A0A6J6CC51"/>
<dbReference type="PROSITE" id="PS00175">
    <property type="entry name" value="PG_MUTASE"/>
    <property type="match status" value="1"/>
</dbReference>
<dbReference type="Gene3D" id="3.40.50.1240">
    <property type="entry name" value="Phosphoglycerate mutase-like"/>
    <property type="match status" value="1"/>
</dbReference>
<organism evidence="4">
    <name type="scientific">freshwater metagenome</name>
    <dbReference type="NCBI Taxonomy" id="449393"/>
    <lineage>
        <taxon>unclassified sequences</taxon>
        <taxon>metagenomes</taxon>
        <taxon>ecological metagenomes</taxon>
    </lineage>
</organism>
<dbReference type="CDD" id="cd07067">
    <property type="entry name" value="HP_PGM_like"/>
    <property type="match status" value="1"/>
</dbReference>
<protein>
    <submittedName>
        <fullName evidence="4">Unannotated protein</fullName>
    </submittedName>
</protein>
<dbReference type="InterPro" id="IPR050275">
    <property type="entry name" value="PGM_Phosphatase"/>
</dbReference>
<dbReference type="PANTHER" id="PTHR48100">
    <property type="entry name" value="BROAD-SPECIFICITY PHOSPHATASE YOR283W-RELATED"/>
    <property type="match status" value="1"/>
</dbReference>
<evidence type="ECO:0000256" key="2">
    <source>
        <dbReference type="ARBA" id="ARBA00023235"/>
    </source>
</evidence>
<gene>
    <name evidence="4" type="ORF">UFOPK1493_00804</name>
</gene>
<dbReference type="InterPro" id="IPR029033">
    <property type="entry name" value="His_PPase_superfam"/>
</dbReference>
<reference evidence="4" key="1">
    <citation type="submission" date="2020-05" db="EMBL/GenBank/DDBJ databases">
        <authorList>
            <person name="Chiriac C."/>
            <person name="Salcher M."/>
            <person name="Ghai R."/>
            <person name="Kavagutti S V."/>
        </authorList>
    </citation>
    <scope>NUCLEOTIDE SEQUENCE</scope>
</reference>
<keyword evidence="2" id="KW-0413">Isomerase</keyword>
<sequence>MDSDRQGVPERTHERTHERTRLLVVRHGQSEWNASGRWQGHADAPLDRTGELQAAEAAEVLGAFDAIWSSDLGRAHRTAQIIAALHGVGPVVVDARLRETDVGPWEGLTHQEVEQGWPGYLAERRRPDGFEPYEHAAARVMAALADIATAHAGGEVLVVSHGGVIRATRRAVGAEAPHLPNLSGSWFEVHRGRLVAGDTVHLLAEHQGHGRTTDRATDRAPDDRRPATEIL</sequence>
<keyword evidence="1" id="KW-0324">Glycolysis</keyword>
<evidence type="ECO:0000256" key="3">
    <source>
        <dbReference type="SAM" id="MobiDB-lite"/>
    </source>
</evidence>
<accession>A0A6J6CC51</accession>
<proteinExistence type="predicted"/>